<feature type="transmembrane region" description="Helical" evidence="6">
    <location>
        <begin position="39"/>
        <end position="59"/>
    </location>
</feature>
<keyword evidence="3 6" id="KW-0812">Transmembrane</keyword>
<evidence type="ECO:0000256" key="1">
    <source>
        <dbReference type="ARBA" id="ARBA00004651"/>
    </source>
</evidence>
<evidence type="ECO:0000256" key="6">
    <source>
        <dbReference type="SAM" id="Phobius"/>
    </source>
</evidence>
<evidence type="ECO:0008006" key="9">
    <source>
        <dbReference type="Google" id="ProtNLM"/>
    </source>
</evidence>
<dbReference type="OrthoDB" id="8595054at2"/>
<reference evidence="8" key="1">
    <citation type="submission" date="2016-06" db="EMBL/GenBank/DDBJ databases">
        <authorList>
            <person name="Sutton G."/>
            <person name="Brinkac L."/>
            <person name="Sanka R."/>
            <person name="Adams M."/>
            <person name="Lau E."/>
            <person name="Mehaffy C."/>
            <person name="Tameris M."/>
            <person name="Hatherill M."/>
            <person name="Hanekom W."/>
            <person name="Mahomed H."/>
            <person name="Mcshane H."/>
        </authorList>
    </citation>
    <scope>NUCLEOTIDE SEQUENCE [LARGE SCALE GENOMIC DNA]</scope>
    <source>
        <strain evidence="8">852014-51077_SCH5608930-a</strain>
    </source>
</reference>
<protein>
    <recommendedName>
        <fullName evidence="9">Prokaryotic cytochrome C oxidase subunit IV family protein</fullName>
    </recommendedName>
</protein>
<keyword evidence="2" id="KW-1003">Cell membrane</keyword>
<feature type="transmembrane region" description="Helical" evidence="6">
    <location>
        <begin position="71"/>
        <end position="91"/>
    </location>
</feature>
<name>A0A1A2EA65_MYCSD</name>
<dbReference type="AlphaFoldDB" id="A0A1A2EA65"/>
<dbReference type="GO" id="GO:0005886">
    <property type="term" value="C:plasma membrane"/>
    <property type="evidence" value="ECO:0007669"/>
    <property type="project" value="UniProtKB-SubCell"/>
</dbReference>
<dbReference type="RefSeq" id="WP_064857186.1">
    <property type="nucleotide sequence ID" value="NZ_LZIM01000060.1"/>
</dbReference>
<organism evidence="7 8">
    <name type="scientific">Mycolicibacter sinensis (strain JDM601)</name>
    <name type="common">Mycobacterium sinense</name>
    <dbReference type="NCBI Taxonomy" id="875328"/>
    <lineage>
        <taxon>Bacteria</taxon>
        <taxon>Bacillati</taxon>
        <taxon>Actinomycetota</taxon>
        <taxon>Actinomycetes</taxon>
        <taxon>Mycobacteriales</taxon>
        <taxon>Mycobacteriaceae</taxon>
        <taxon>Mycolicibacter</taxon>
    </lineage>
</organism>
<dbReference type="Proteomes" id="UP000093985">
    <property type="component" value="Unassembled WGS sequence"/>
</dbReference>
<comment type="caution">
    <text evidence="7">The sequence shown here is derived from an EMBL/GenBank/DDBJ whole genome shotgun (WGS) entry which is preliminary data.</text>
</comment>
<dbReference type="EMBL" id="LZIN01000105">
    <property type="protein sequence ID" value="OBF99505.1"/>
    <property type="molecule type" value="Genomic_DNA"/>
</dbReference>
<evidence type="ECO:0000256" key="3">
    <source>
        <dbReference type="ARBA" id="ARBA00022692"/>
    </source>
</evidence>
<comment type="subcellular location">
    <subcellularLocation>
        <location evidence="1">Cell membrane</location>
        <topology evidence="1">Multi-pass membrane protein</topology>
    </subcellularLocation>
</comment>
<gene>
    <name evidence="7" type="ORF">A5771_19470</name>
</gene>
<evidence type="ECO:0000313" key="7">
    <source>
        <dbReference type="EMBL" id="OBF99505.1"/>
    </source>
</evidence>
<sequence length="92" mass="10319">MTAYRRHPLIFVWALLTLVTVASWQTARDAGEAHHLNATVTVIVLSIAAIKTQLVIWHFMEVRHAPTWLKVTANGWLLGLFGLLFGFYFAAG</sequence>
<evidence type="ECO:0000256" key="5">
    <source>
        <dbReference type="ARBA" id="ARBA00023136"/>
    </source>
</evidence>
<proteinExistence type="predicted"/>
<evidence type="ECO:0000313" key="8">
    <source>
        <dbReference type="Proteomes" id="UP000093985"/>
    </source>
</evidence>
<keyword evidence="5 6" id="KW-0472">Membrane</keyword>
<evidence type="ECO:0000256" key="4">
    <source>
        <dbReference type="ARBA" id="ARBA00022989"/>
    </source>
</evidence>
<keyword evidence="4 6" id="KW-1133">Transmembrane helix</keyword>
<evidence type="ECO:0000256" key="2">
    <source>
        <dbReference type="ARBA" id="ARBA00022475"/>
    </source>
</evidence>
<dbReference type="Pfam" id="PF03626">
    <property type="entry name" value="COX4_pro"/>
    <property type="match status" value="1"/>
</dbReference>
<accession>A0A1A2EA65</accession>
<dbReference type="InterPro" id="IPR005171">
    <property type="entry name" value="Cyt_c_oxidase_su4_prok"/>
</dbReference>